<comment type="caution">
    <text evidence="2">The sequence shown here is derived from an EMBL/GenBank/DDBJ whole genome shotgun (WGS) entry which is preliminary data.</text>
</comment>
<feature type="non-terminal residue" evidence="2">
    <location>
        <position position="1"/>
    </location>
</feature>
<proteinExistence type="predicted"/>
<feature type="compositionally biased region" description="Basic and acidic residues" evidence="1">
    <location>
        <begin position="1"/>
        <end position="15"/>
    </location>
</feature>
<dbReference type="EMBL" id="BKCJ010411042">
    <property type="protein sequence ID" value="GFA36201.1"/>
    <property type="molecule type" value="Genomic_DNA"/>
</dbReference>
<accession>A0A699JH32</accession>
<dbReference type="AlphaFoldDB" id="A0A699JH32"/>
<protein>
    <submittedName>
        <fullName evidence="2">Uncharacterized protein</fullName>
    </submittedName>
</protein>
<reference evidence="2" key="1">
    <citation type="journal article" date="2019" name="Sci. Rep.">
        <title>Draft genome of Tanacetum cinerariifolium, the natural source of mosquito coil.</title>
        <authorList>
            <person name="Yamashiro T."/>
            <person name="Shiraishi A."/>
            <person name="Satake H."/>
            <person name="Nakayama K."/>
        </authorList>
    </citation>
    <scope>NUCLEOTIDE SEQUENCE</scope>
</reference>
<evidence type="ECO:0000313" key="2">
    <source>
        <dbReference type="EMBL" id="GFA36201.1"/>
    </source>
</evidence>
<sequence length="190" mass="21660">YTSRSGEGRLEHTVELTDTIPSTPHDSPLIGGYTPRSDEGRLKLKELMDLYTTLSDRISTLEHELSSTKAIYHKAFITLTKRIKKLETQLKQKRSRVVTHSSDEEEPSVHIEDSPKQGRMIKELNKDKDVNLVSQQGEVKETAEPSKDDDDDATLKETLLNIKRSTSKDKGKGIMQETKLLKKIKKREMI</sequence>
<organism evidence="2">
    <name type="scientific">Tanacetum cinerariifolium</name>
    <name type="common">Dalmatian daisy</name>
    <name type="synonym">Chrysanthemum cinerariifolium</name>
    <dbReference type="NCBI Taxonomy" id="118510"/>
    <lineage>
        <taxon>Eukaryota</taxon>
        <taxon>Viridiplantae</taxon>
        <taxon>Streptophyta</taxon>
        <taxon>Embryophyta</taxon>
        <taxon>Tracheophyta</taxon>
        <taxon>Spermatophyta</taxon>
        <taxon>Magnoliopsida</taxon>
        <taxon>eudicotyledons</taxon>
        <taxon>Gunneridae</taxon>
        <taxon>Pentapetalae</taxon>
        <taxon>asterids</taxon>
        <taxon>campanulids</taxon>
        <taxon>Asterales</taxon>
        <taxon>Asteraceae</taxon>
        <taxon>Asteroideae</taxon>
        <taxon>Anthemideae</taxon>
        <taxon>Anthemidinae</taxon>
        <taxon>Tanacetum</taxon>
    </lineage>
</organism>
<feature type="region of interest" description="Disordered" evidence="1">
    <location>
        <begin position="92"/>
        <end position="154"/>
    </location>
</feature>
<feature type="compositionally biased region" description="Basic and acidic residues" evidence="1">
    <location>
        <begin position="107"/>
        <end position="130"/>
    </location>
</feature>
<name>A0A699JH32_TANCI</name>
<evidence type="ECO:0000256" key="1">
    <source>
        <dbReference type="SAM" id="MobiDB-lite"/>
    </source>
</evidence>
<feature type="region of interest" description="Disordered" evidence="1">
    <location>
        <begin position="1"/>
        <end position="37"/>
    </location>
</feature>
<gene>
    <name evidence="2" type="ORF">Tci_608173</name>
</gene>